<name>A0AAN6PWI1_9PEZI</name>
<dbReference type="PROSITE" id="PS00108">
    <property type="entry name" value="PROTEIN_KINASE_ST"/>
    <property type="match status" value="1"/>
</dbReference>
<accession>A0AAN6PWI1</accession>
<sequence>MARSKDLKDNSGRDKSKRNFVLPKLSEETDGAETPPTLADHIAEKYATSKFGGEPEQRYVPENTLDQLLTKTMIKEQLSVPENVSEEIQQNLIEYIAENMKKLFAITFFAELRGRELYLAMHGFINSEPEVTDKSLPIMDPSKHPGFTFPKSPWPAHEHRMLLFKDCQWKFLVPVFTNNALDYEVKRQTILPFQEVEGTKAKEGTFGKVYAVRIHEAHHEAQDKQATVAVKELIAQDTAPVSQDGQGDIGVDNVRKAWDIERQALERLSKVRHDHLIQCIAAIEREDKFYFLFPWADGGNLRGFWARPRMTHPQPTRKLVRKVLGELCGLAGALYKLHSYNQRTTFPRSTDNDAPEEGGIRHGDLKPENILIFDPHGPDDLGTLKLADMGLAKHHDVVTTLRENPTATRHGTARYEPPEVKTRELRGPTSRLYDMWSMGCIMLEFVIWLLHGNEKLLQFSNAIFQKGFQGRYYQPVSNSPGQAEVHPEVTNCINQLAELPPCTANTALGDLLDIIKTKLLVVELPPTRAPPQDGPVTVTPAEPSNPSKGPYRASCETVLGLLEGIVDRIDRSTVDGDYLLPGGDEFTLPLMLRVGPTELKETVPIRGLHPNSALSGPKTLKSPAKGNDQKSQANQCDISYTNGQQDLDIRVWEYQVDNHFAQTYLEMLDSVTLECLLPKPANPEQLCKKCESLDFWKRQFHIDDKLSALEERARTCRFCKMRWDVSSALKNRTDQVRFDRVGSVVKMNESDPPVFSICRRKDSQVPESVQIGLPALTDAGSAAHFALLRSWLKDCDENHGPYKCNWQPSEQDAAVDSTISSGGGDSLELAIRRSIQSRSPVRLPTRLLDVGSTLWPTVRLCETQHHDTAADFRYVALSHRWGVPTPRKPAFRTTADNLAAHIDGIAVETLPPTFRDAVVTTRALGVRYLWIDSLCIVQGEGGDFKSECKRMEDVFSAAYCVIAATCAGDQWDGFLGKTRPPREYVTLLDRNGGVSGVGASFYVCQYIDDFNREVLEGEMSKRGWVLQERALARRTIYFAQQQTFFECGGGVRCETLTKMSNQLAALLGDPNFPEVAILSRTLSHSRETSFGERILYFQDLYQTYSRLAFTEWADRAVALEGLEQRLSHGFKARGRLGILANAAFPPGRSPSLFYRSLLWHRGVDEPTLTRISFPPGRQKPPTWSWMAYRGGIDYLDVPFNRTEWETSEGVRSPWQPSHARTASHGHMHVDEVIELRATARAFTKTWGVEDGVRIIYDVAGMSDGSVSGVMCVVMGRAKPEGSGPVEECQGV</sequence>
<feature type="domain" description="Protein kinase" evidence="2">
    <location>
        <begin position="195"/>
        <end position="520"/>
    </location>
</feature>
<organism evidence="3 4">
    <name type="scientific">Parathielavia hyrcaniae</name>
    <dbReference type="NCBI Taxonomy" id="113614"/>
    <lineage>
        <taxon>Eukaryota</taxon>
        <taxon>Fungi</taxon>
        <taxon>Dikarya</taxon>
        <taxon>Ascomycota</taxon>
        <taxon>Pezizomycotina</taxon>
        <taxon>Sordariomycetes</taxon>
        <taxon>Sordariomycetidae</taxon>
        <taxon>Sordariales</taxon>
        <taxon>Chaetomiaceae</taxon>
        <taxon>Parathielavia</taxon>
    </lineage>
</organism>
<dbReference type="Gene3D" id="1.10.510.10">
    <property type="entry name" value="Transferase(Phosphotransferase) domain 1"/>
    <property type="match status" value="1"/>
</dbReference>
<dbReference type="SMART" id="SM00220">
    <property type="entry name" value="S_TKc"/>
    <property type="match status" value="1"/>
</dbReference>
<feature type="region of interest" description="Disordered" evidence="1">
    <location>
        <begin position="1"/>
        <end position="36"/>
    </location>
</feature>
<dbReference type="PROSITE" id="PS50011">
    <property type="entry name" value="PROTEIN_KINASE_DOM"/>
    <property type="match status" value="1"/>
</dbReference>
<comment type="caution">
    <text evidence="3">The sequence shown here is derived from an EMBL/GenBank/DDBJ whole genome shotgun (WGS) entry which is preliminary data.</text>
</comment>
<reference evidence="3" key="2">
    <citation type="submission" date="2023-05" db="EMBL/GenBank/DDBJ databases">
        <authorList>
            <consortium name="Lawrence Berkeley National Laboratory"/>
            <person name="Steindorff A."/>
            <person name="Hensen N."/>
            <person name="Bonometti L."/>
            <person name="Westerberg I."/>
            <person name="Brannstrom I.O."/>
            <person name="Guillou S."/>
            <person name="Cros-Aarteil S."/>
            <person name="Calhoun S."/>
            <person name="Haridas S."/>
            <person name="Kuo A."/>
            <person name="Mondo S."/>
            <person name="Pangilinan J."/>
            <person name="Riley R."/>
            <person name="Labutti K."/>
            <person name="Andreopoulos B."/>
            <person name="Lipzen A."/>
            <person name="Chen C."/>
            <person name="Yanf M."/>
            <person name="Daum C."/>
            <person name="Ng V."/>
            <person name="Clum A."/>
            <person name="Ohm R."/>
            <person name="Martin F."/>
            <person name="Silar P."/>
            <person name="Natvig D."/>
            <person name="Lalanne C."/>
            <person name="Gautier V."/>
            <person name="Ament-Velasquez S.L."/>
            <person name="Kruys A."/>
            <person name="Hutchinson M.I."/>
            <person name="Powell A.J."/>
            <person name="Barry K."/>
            <person name="Miller A.N."/>
            <person name="Grigoriev I.V."/>
            <person name="Debuchy R."/>
            <person name="Gladieux P."/>
            <person name="Thoren M.H."/>
            <person name="Johannesson H."/>
        </authorList>
    </citation>
    <scope>NUCLEOTIDE SEQUENCE</scope>
    <source>
        <strain evidence="3">CBS 757.83</strain>
    </source>
</reference>
<keyword evidence="4" id="KW-1185">Reference proteome</keyword>
<gene>
    <name evidence="3" type="ORF">N658DRAFT_527113</name>
</gene>
<dbReference type="CDD" id="cd00180">
    <property type="entry name" value="PKc"/>
    <property type="match status" value="1"/>
</dbReference>
<proteinExistence type="predicted"/>
<dbReference type="Proteomes" id="UP001305647">
    <property type="component" value="Unassembled WGS sequence"/>
</dbReference>
<evidence type="ECO:0000313" key="4">
    <source>
        <dbReference type="Proteomes" id="UP001305647"/>
    </source>
</evidence>
<dbReference type="SUPFAM" id="SSF56112">
    <property type="entry name" value="Protein kinase-like (PK-like)"/>
    <property type="match status" value="1"/>
</dbReference>
<dbReference type="GO" id="GO:0004672">
    <property type="term" value="F:protein kinase activity"/>
    <property type="evidence" value="ECO:0007669"/>
    <property type="project" value="InterPro"/>
</dbReference>
<dbReference type="Pfam" id="PF00069">
    <property type="entry name" value="Pkinase"/>
    <property type="match status" value="1"/>
</dbReference>
<dbReference type="PANTHER" id="PTHR33112:SF10">
    <property type="entry name" value="TOL"/>
    <property type="match status" value="1"/>
</dbReference>
<dbReference type="GO" id="GO:0005524">
    <property type="term" value="F:ATP binding"/>
    <property type="evidence" value="ECO:0007669"/>
    <property type="project" value="InterPro"/>
</dbReference>
<dbReference type="InterPro" id="IPR000719">
    <property type="entry name" value="Prot_kinase_dom"/>
</dbReference>
<evidence type="ECO:0000313" key="3">
    <source>
        <dbReference type="EMBL" id="KAK4097370.1"/>
    </source>
</evidence>
<reference evidence="3" key="1">
    <citation type="journal article" date="2023" name="Mol. Phylogenet. Evol.">
        <title>Genome-scale phylogeny and comparative genomics of the fungal order Sordariales.</title>
        <authorList>
            <person name="Hensen N."/>
            <person name="Bonometti L."/>
            <person name="Westerberg I."/>
            <person name="Brannstrom I.O."/>
            <person name="Guillou S."/>
            <person name="Cros-Aarteil S."/>
            <person name="Calhoun S."/>
            <person name="Haridas S."/>
            <person name="Kuo A."/>
            <person name="Mondo S."/>
            <person name="Pangilinan J."/>
            <person name="Riley R."/>
            <person name="LaButti K."/>
            <person name="Andreopoulos B."/>
            <person name="Lipzen A."/>
            <person name="Chen C."/>
            <person name="Yan M."/>
            <person name="Daum C."/>
            <person name="Ng V."/>
            <person name="Clum A."/>
            <person name="Steindorff A."/>
            <person name="Ohm R.A."/>
            <person name="Martin F."/>
            <person name="Silar P."/>
            <person name="Natvig D.O."/>
            <person name="Lalanne C."/>
            <person name="Gautier V."/>
            <person name="Ament-Velasquez S.L."/>
            <person name="Kruys A."/>
            <person name="Hutchinson M.I."/>
            <person name="Powell A.J."/>
            <person name="Barry K."/>
            <person name="Miller A.N."/>
            <person name="Grigoriev I.V."/>
            <person name="Debuchy R."/>
            <person name="Gladieux P."/>
            <person name="Hiltunen Thoren M."/>
            <person name="Johannesson H."/>
        </authorList>
    </citation>
    <scope>NUCLEOTIDE SEQUENCE</scope>
    <source>
        <strain evidence="3">CBS 757.83</strain>
    </source>
</reference>
<dbReference type="PANTHER" id="PTHR33112">
    <property type="entry name" value="DOMAIN PROTEIN, PUTATIVE-RELATED"/>
    <property type="match status" value="1"/>
</dbReference>
<feature type="region of interest" description="Disordered" evidence="1">
    <location>
        <begin position="526"/>
        <end position="552"/>
    </location>
</feature>
<feature type="compositionally biased region" description="Basic and acidic residues" evidence="1">
    <location>
        <begin position="1"/>
        <end position="14"/>
    </location>
</feature>
<evidence type="ECO:0000259" key="2">
    <source>
        <dbReference type="PROSITE" id="PS50011"/>
    </source>
</evidence>
<dbReference type="EMBL" id="MU863677">
    <property type="protein sequence ID" value="KAK4097370.1"/>
    <property type="molecule type" value="Genomic_DNA"/>
</dbReference>
<protein>
    <recommendedName>
        <fullName evidence="2">Protein kinase domain-containing protein</fullName>
    </recommendedName>
</protein>
<dbReference type="InterPro" id="IPR008271">
    <property type="entry name" value="Ser/Thr_kinase_AS"/>
</dbReference>
<feature type="region of interest" description="Disordered" evidence="1">
    <location>
        <begin position="606"/>
        <end position="633"/>
    </location>
</feature>
<dbReference type="Pfam" id="PF06985">
    <property type="entry name" value="HET"/>
    <property type="match status" value="1"/>
</dbReference>
<dbReference type="Gene3D" id="3.30.200.20">
    <property type="entry name" value="Phosphorylase Kinase, domain 1"/>
    <property type="match status" value="1"/>
</dbReference>
<dbReference type="InterPro" id="IPR010730">
    <property type="entry name" value="HET"/>
</dbReference>
<dbReference type="InterPro" id="IPR011009">
    <property type="entry name" value="Kinase-like_dom_sf"/>
</dbReference>
<evidence type="ECO:0000256" key="1">
    <source>
        <dbReference type="SAM" id="MobiDB-lite"/>
    </source>
</evidence>